<evidence type="ECO:0000313" key="10">
    <source>
        <dbReference type="Ensembl" id="ENSCABP00000015296.1"/>
    </source>
</evidence>
<dbReference type="PRINTS" id="PR01407">
    <property type="entry name" value="BUTYPHLNCDUF"/>
</dbReference>
<dbReference type="Gene3D" id="3.30.160.60">
    <property type="entry name" value="Classic Zinc Finger"/>
    <property type="match status" value="1"/>
</dbReference>
<dbReference type="PROSITE" id="PS50089">
    <property type="entry name" value="ZF_RING_2"/>
    <property type="match status" value="1"/>
</dbReference>
<dbReference type="InterPro" id="IPR000315">
    <property type="entry name" value="Znf_B-box"/>
</dbReference>
<dbReference type="SMART" id="SM00184">
    <property type="entry name" value="RING"/>
    <property type="match status" value="1"/>
</dbReference>
<organism evidence="10 11">
    <name type="scientific">Chelonoidis abingdonii</name>
    <name type="common">Abingdon island giant tortoise</name>
    <name type="synonym">Testudo abingdonii</name>
    <dbReference type="NCBI Taxonomy" id="106734"/>
    <lineage>
        <taxon>Eukaryota</taxon>
        <taxon>Metazoa</taxon>
        <taxon>Chordata</taxon>
        <taxon>Craniata</taxon>
        <taxon>Vertebrata</taxon>
        <taxon>Euteleostomi</taxon>
        <taxon>Archelosauria</taxon>
        <taxon>Testudinata</taxon>
        <taxon>Testudines</taxon>
        <taxon>Cryptodira</taxon>
        <taxon>Durocryptodira</taxon>
        <taxon>Testudinoidea</taxon>
        <taxon>Testudinidae</taxon>
        <taxon>Chelonoidis</taxon>
    </lineage>
</organism>
<evidence type="ECO:0000259" key="8">
    <source>
        <dbReference type="PROSITE" id="PS50119"/>
    </source>
</evidence>
<evidence type="ECO:0000256" key="3">
    <source>
        <dbReference type="ARBA" id="ARBA00022833"/>
    </source>
</evidence>
<dbReference type="AlphaFoldDB" id="A0A8C0GZ33"/>
<dbReference type="PROSITE" id="PS50188">
    <property type="entry name" value="B302_SPRY"/>
    <property type="match status" value="1"/>
</dbReference>
<dbReference type="SMART" id="SM00589">
    <property type="entry name" value="PRY"/>
    <property type="match status" value="1"/>
</dbReference>
<dbReference type="SMART" id="SM00449">
    <property type="entry name" value="SPRY"/>
    <property type="match status" value="1"/>
</dbReference>
<keyword evidence="5" id="KW-0175">Coiled coil</keyword>
<keyword evidence="1" id="KW-0479">Metal-binding</keyword>
<dbReference type="GO" id="GO:0008270">
    <property type="term" value="F:zinc ion binding"/>
    <property type="evidence" value="ECO:0007669"/>
    <property type="project" value="UniProtKB-KW"/>
</dbReference>
<dbReference type="Pfam" id="PF00622">
    <property type="entry name" value="SPRY"/>
    <property type="match status" value="1"/>
</dbReference>
<dbReference type="SUPFAM" id="SSF57845">
    <property type="entry name" value="B-box zinc-binding domain"/>
    <property type="match status" value="1"/>
</dbReference>
<dbReference type="OMA" id="FRCEREK"/>
<name>A0A8C0GZ33_CHEAB</name>
<dbReference type="CDD" id="cd16594">
    <property type="entry name" value="RING-HC_TRIM7-like_C-IV"/>
    <property type="match status" value="1"/>
</dbReference>
<dbReference type="Gene3D" id="2.60.120.920">
    <property type="match status" value="1"/>
</dbReference>
<feature type="domain" description="B30.2/SPRY" evidence="9">
    <location>
        <begin position="288"/>
        <end position="479"/>
    </location>
</feature>
<accession>A0A8C0GZ33</accession>
<feature type="signal peptide" evidence="6">
    <location>
        <begin position="1"/>
        <end position="19"/>
    </location>
</feature>
<dbReference type="Pfam" id="PF00643">
    <property type="entry name" value="zf-B_box"/>
    <property type="match status" value="1"/>
</dbReference>
<dbReference type="InterPro" id="IPR013320">
    <property type="entry name" value="ConA-like_dom_sf"/>
</dbReference>
<reference evidence="10" key="2">
    <citation type="submission" date="2025-09" db="UniProtKB">
        <authorList>
            <consortium name="Ensembl"/>
        </authorList>
    </citation>
    <scope>IDENTIFICATION</scope>
</reference>
<dbReference type="InterPro" id="IPR043136">
    <property type="entry name" value="B30.2/SPRY_sf"/>
</dbReference>
<sequence>MAAVTPAQLLLGELTCVVCLDFFKDPVSLPCGHHFCQACITQCWKRLRVKFSCPECKEIFSQRNFKPNRQLRNIVEASRKLTLEPAKEPEVGTMCEKHQRALDVFCQEDNTPICVVCHLSGDHKEHAAVVIEEAAEHYKGQIQSRLENLKEERDEILSFKLSGENESQELLKQLKTGRQKIVSEFQQLHQFLEEQERLLLAQLEELNQEIEKRRAEYVAKLSEEISSFSSLISEMEQKCQQPASEFLQVRQCRFLRRGFWGLGKSWRREVAWFTPQLGQVLSLTRSDRPCPGAELCPSRSDSLSAANVTLDPDTAHPRLILSADRKGVRWGRHTRQNLPDNPERFDSLRCVLGSEGFTSGRHYWEVGTEMRGVWGMGVARESVSRKGRISFTPEQGIWAVWCWEDQYWAPTSPAQSIPFPPSQGPRRIRVYLDYEGERVAFFDAGTGDPMVTFPPASFAGERILPLFWPGSNVQLTLCP</sequence>
<dbReference type="InterPro" id="IPR003879">
    <property type="entry name" value="Butyrophylin_SPRY"/>
</dbReference>
<dbReference type="PROSITE" id="PS50119">
    <property type="entry name" value="ZF_BBOX"/>
    <property type="match status" value="1"/>
</dbReference>
<dbReference type="InterPro" id="IPR003877">
    <property type="entry name" value="SPRY_dom"/>
</dbReference>
<keyword evidence="3" id="KW-0862">Zinc</keyword>
<evidence type="ECO:0000259" key="7">
    <source>
        <dbReference type="PROSITE" id="PS50089"/>
    </source>
</evidence>
<dbReference type="CDD" id="cd12888">
    <property type="entry name" value="SPRY_PRY_TRIM7_like"/>
    <property type="match status" value="1"/>
</dbReference>
<evidence type="ECO:0000256" key="4">
    <source>
        <dbReference type="PROSITE-ProRule" id="PRU00024"/>
    </source>
</evidence>
<evidence type="ECO:0000256" key="6">
    <source>
        <dbReference type="SAM" id="SignalP"/>
    </source>
</evidence>
<dbReference type="Pfam" id="PF13765">
    <property type="entry name" value="PRY"/>
    <property type="match status" value="1"/>
</dbReference>
<dbReference type="InterPro" id="IPR050143">
    <property type="entry name" value="TRIM/RBCC"/>
</dbReference>
<evidence type="ECO:0000313" key="11">
    <source>
        <dbReference type="Proteomes" id="UP000694404"/>
    </source>
</evidence>
<evidence type="ECO:0000256" key="5">
    <source>
        <dbReference type="SAM" id="Coils"/>
    </source>
</evidence>
<evidence type="ECO:0000256" key="1">
    <source>
        <dbReference type="ARBA" id="ARBA00022723"/>
    </source>
</evidence>
<reference evidence="10" key="1">
    <citation type="submission" date="2025-08" db="UniProtKB">
        <authorList>
            <consortium name="Ensembl"/>
        </authorList>
    </citation>
    <scope>IDENTIFICATION</scope>
</reference>
<evidence type="ECO:0000259" key="9">
    <source>
        <dbReference type="PROSITE" id="PS50188"/>
    </source>
</evidence>
<keyword evidence="11" id="KW-1185">Reference proteome</keyword>
<feature type="domain" description="RING-type" evidence="7">
    <location>
        <begin position="16"/>
        <end position="57"/>
    </location>
</feature>
<proteinExistence type="predicted"/>
<dbReference type="Pfam" id="PF15227">
    <property type="entry name" value="zf-C3HC4_4"/>
    <property type="match status" value="1"/>
</dbReference>
<dbReference type="PROSITE" id="PS00518">
    <property type="entry name" value="ZF_RING_1"/>
    <property type="match status" value="1"/>
</dbReference>
<dbReference type="SUPFAM" id="SSF49899">
    <property type="entry name" value="Concanavalin A-like lectins/glucanases"/>
    <property type="match status" value="1"/>
</dbReference>
<dbReference type="InterPro" id="IPR001870">
    <property type="entry name" value="B30.2/SPRY"/>
</dbReference>
<dbReference type="InterPro" id="IPR006574">
    <property type="entry name" value="PRY"/>
</dbReference>
<keyword evidence="2 4" id="KW-0863">Zinc-finger</keyword>
<dbReference type="GeneTree" id="ENSGT01030000234669"/>
<protein>
    <submittedName>
        <fullName evidence="10">Uncharacterized protein</fullName>
    </submittedName>
</protein>
<evidence type="ECO:0000256" key="2">
    <source>
        <dbReference type="ARBA" id="ARBA00022771"/>
    </source>
</evidence>
<dbReference type="FunFam" id="2.60.120.920:FF:000004">
    <property type="entry name" value="Butyrophilin subfamily 1 member A1"/>
    <property type="match status" value="1"/>
</dbReference>
<feature type="domain" description="B box-type" evidence="8">
    <location>
        <begin position="90"/>
        <end position="131"/>
    </location>
</feature>
<dbReference type="InterPro" id="IPR017907">
    <property type="entry name" value="Znf_RING_CS"/>
</dbReference>
<feature type="coiled-coil region" evidence="5">
    <location>
        <begin position="189"/>
        <end position="238"/>
    </location>
</feature>
<dbReference type="PANTHER" id="PTHR24103">
    <property type="entry name" value="E3 UBIQUITIN-PROTEIN LIGASE TRIM"/>
    <property type="match status" value="1"/>
</dbReference>
<keyword evidence="6" id="KW-0732">Signal</keyword>
<dbReference type="Gene3D" id="3.30.40.10">
    <property type="entry name" value="Zinc/RING finger domain, C3HC4 (zinc finger)"/>
    <property type="match status" value="1"/>
</dbReference>
<dbReference type="InterPro" id="IPR013083">
    <property type="entry name" value="Znf_RING/FYVE/PHD"/>
</dbReference>
<dbReference type="InterPro" id="IPR001841">
    <property type="entry name" value="Znf_RING"/>
</dbReference>
<dbReference type="SUPFAM" id="SSF57850">
    <property type="entry name" value="RING/U-box"/>
    <property type="match status" value="1"/>
</dbReference>
<feature type="chain" id="PRO_5034594608" evidence="6">
    <location>
        <begin position="20"/>
        <end position="479"/>
    </location>
</feature>
<dbReference type="SMART" id="SM00336">
    <property type="entry name" value="BBOX"/>
    <property type="match status" value="1"/>
</dbReference>
<dbReference type="Ensembl" id="ENSCABT00000016759.1">
    <property type="protein sequence ID" value="ENSCABP00000015296.1"/>
    <property type="gene ID" value="ENSCABG00000011403.1"/>
</dbReference>
<dbReference type="Proteomes" id="UP000694404">
    <property type="component" value="Unplaced"/>
</dbReference>